<organism evidence="2 3">
    <name type="scientific">Mangrovivirga cuniculi</name>
    <dbReference type="NCBI Taxonomy" id="2715131"/>
    <lineage>
        <taxon>Bacteria</taxon>
        <taxon>Pseudomonadati</taxon>
        <taxon>Bacteroidota</taxon>
        <taxon>Cytophagia</taxon>
        <taxon>Cytophagales</taxon>
        <taxon>Mangrovivirgaceae</taxon>
        <taxon>Mangrovivirga</taxon>
    </lineage>
</organism>
<evidence type="ECO:0000313" key="3">
    <source>
        <dbReference type="Proteomes" id="UP000298616"/>
    </source>
</evidence>
<dbReference type="GO" id="GO:0008811">
    <property type="term" value="F:chloramphenicol O-acetyltransferase activity"/>
    <property type="evidence" value="ECO:0007669"/>
    <property type="project" value="InterPro"/>
</dbReference>
<evidence type="ECO:0000256" key="1">
    <source>
        <dbReference type="PIRSR" id="PIRSR000440-1"/>
    </source>
</evidence>
<dbReference type="PIRSF" id="PIRSF000440">
    <property type="entry name" value="CAT"/>
    <property type="match status" value="1"/>
</dbReference>
<dbReference type="SUPFAM" id="SSF52777">
    <property type="entry name" value="CoA-dependent acyltransferases"/>
    <property type="match status" value="1"/>
</dbReference>
<accession>A0A4D7JIJ5</accession>
<dbReference type="EMBL" id="CP028923">
    <property type="protein sequence ID" value="QCK15431.1"/>
    <property type="molecule type" value="Genomic_DNA"/>
</dbReference>
<sequence length="211" mass="24404">MSKRSELDISTWNRREHFNFFNSFEEPYFGFTTDIDCTGSYNLCKSKDWSFSLYYMHCILKVANSIDAFKLRILDNRVYKYEVLSLSSTVLRDDKTFGFTSLKYYPDFEDFFINAQKEMNVVKKSSGLDTERAGPEAIHFSSIPWIKFSSISHARSFKYKDSCPKLSVGKLTNENGKYTIPVSAHANHALVDGYDVGKFFTKLEKLLNNEA</sequence>
<dbReference type="InterPro" id="IPR023213">
    <property type="entry name" value="CAT-like_dom_sf"/>
</dbReference>
<dbReference type="PANTHER" id="PTHR38474">
    <property type="entry name" value="SLR0299 PROTEIN"/>
    <property type="match status" value="1"/>
</dbReference>
<keyword evidence="3" id="KW-1185">Reference proteome</keyword>
<dbReference type="Pfam" id="PF00302">
    <property type="entry name" value="CAT"/>
    <property type="match status" value="1"/>
</dbReference>
<gene>
    <name evidence="2" type="ORF">DCC35_12090</name>
</gene>
<dbReference type="RefSeq" id="WP_137091030.1">
    <property type="nucleotide sequence ID" value="NZ_CP028923.1"/>
</dbReference>
<proteinExistence type="predicted"/>
<keyword evidence="2" id="KW-0808">Transferase</keyword>
<dbReference type="SMART" id="SM01059">
    <property type="entry name" value="CAT"/>
    <property type="match status" value="1"/>
</dbReference>
<dbReference type="Proteomes" id="UP000298616">
    <property type="component" value="Chromosome"/>
</dbReference>
<protein>
    <submittedName>
        <fullName evidence="2">Chloramphenicol acetyltransferase</fullName>
    </submittedName>
</protein>
<dbReference type="InterPro" id="IPR001707">
    <property type="entry name" value="Cmp_AcTrfase"/>
</dbReference>
<reference evidence="2 3" key="1">
    <citation type="submission" date="2018-04" db="EMBL/GenBank/DDBJ databases">
        <title>Complete genome uncultured novel isolate.</title>
        <authorList>
            <person name="Merlino G."/>
        </authorList>
    </citation>
    <scope>NUCLEOTIDE SEQUENCE [LARGE SCALE GENOMIC DNA]</scope>
    <source>
        <strain evidence="3">R1DC9</strain>
    </source>
</reference>
<dbReference type="Gene3D" id="3.30.559.10">
    <property type="entry name" value="Chloramphenicol acetyltransferase-like domain"/>
    <property type="match status" value="1"/>
</dbReference>
<dbReference type="AlphaFoldDB" id="A0A4D7JIJ5"/>
<name>A0A4D7JIJ5_9BACT</name>
<dbReference type="KEGG" id="fpf:DCC35_12090"/>
<dbReference type="OrthoDB" id="9801766at2"/>
<dbReference type="PANTHER" id="PTHR38474:SF1">
    <property type="entry name" value="SLR0299 PROTEIN"/>
    <property type="match status" value="1"/>
</dbReference>
<feature type="active site" description="Proton acceptor" evidence="1">
    <location>
        <position position="188"/>
    </location>
</feature>
<evidence type="ECO:0000313" key="2">
    <source>
        <dbReference type="EMBL" id="QCK15431.1"/>
    </source>
</evidence>